<reference evidence="2" key="1">
    <citation type="submission" date="2015-06" db="EMBL/GenBank/DDBJ databases">
        <title>Expansion of signal transduction pathways in fungi by whole-genome duplication.</title>
        <authorList>
            <consortium name="DOE Joint Genome Institute"/>
            <person name="Corrochano L.M."/>
            <person name="Kuo A."/>
            <person name="Marcet-Houben M."/>
            <person name="Polaino S."/>
            <person name="Salamov A."/>
            <person name="Villalobos J.M."/>
            <person name="Alvarez M.I."/>
            <person name="Avalos J."/>
            <person name="Benito E.P."/>
            <person name="Benoit I."/>
            <person name="Burger G."/>
            <person name="Camino L.P."/>
            <person name="Canovas D."/>
            <person name="Cerda-Olmedo E."/>
            <person name="Cheng J.-F."/>
            <person name="Dominguez A."/>
            <person name="Elias M."/>
            <person name="Eslava A.P."/>
            <person name="Glaser F."/>
            <person name="Grimwood J."/>
            <person name="Gutierrez G."/>
            <person name="Heitman J."/>
            <person name="Henrissat B."/>
            <person name="Iturriaga E.A."/>
            <person name="Lang B.F."/>
            <person name="Lavin J.L."/>
            <person name="Lee S."/>
            <person name="Li W."/>
            <person name="Lindquist E."/>
            <person name="Lopez-Garcia S."/>
            <person name="Luque E.M."/>
            <person name="Marcos A.T."/>
            <person name="Martin J."/>
            <person name="McCluskey K."/>
            <person name="Medina H.R."/>
            <person name="Miralles-Duran A."/>
            <person name="Miyazaki A."/>
            <person name="Munoz-Torres E."/>
            <person name="Oguiza J.A."/>
            <person name="Ohm R."/>
            <person name="Olmedo M."/>
            <person name="Orejas M."/>
            <person name="Ortiz-Castellanos L."/>
            <person name="Pisabarro A.G."/>
            <person name="Rodriguez-Romero J."/>
            <person name="Ruiz-Herrera J."/>
            <person name="Ruiz-Vazquez R."/>
            <person name="Sanz C."/>
            <person name="Schackwitz W."/>
            <person name="Schmutz J."/>
            <person name="Shahriari M."/>
            <person name="Shelest E."/>
            <person name="Silva-Franco F."/>
            <person name="Soanes D."/>
            <person name="Syed K."/>
            <person name="Tagua V.G."/>
            <person name="Talbot N.J."/>
            <person name="Thon M."/>
            <person name="De vries R.P."/>
            <person name="Wiebenga A."/>
            <person name="Yadav J.S."/>
            <person name="Braun E.L."/>
            <person name="Baker S."/>
            <person name="Garre V."/>
            <person name="Horwitz B."/>
            <person name="Torres-Martinez S."/>
            <person name="Idnurm A."/>
            <person name="Herrera-Estrella A."/>
            <person name="Gabaldon T."/>
            <person name="Grigoriev I.V."/>
        </authorList>
    </citation>
    <scope>NUCLEOTIDE SEQUENCE [LARGE SCALE GENOMIC DNA]</scope>
    <source>
        <strain evidence="2">NRRL 1555(-)</strain>
    </source>
</reference>
<dbReference type="AlphaFoldDB" id="A0A167LGB2"/>
<dbReference type="EMBL" id="KV440989">
    <property type="protein sequence ID" value="OAD70389.1"/>
    <property type="molecule type" value="Genomic_DNA"/>
</dbReference>
<accession>A0A167LGB2</accession>
<protein>
    <submittedName>
        <fullName evidence="1">Uncharacterized protein</fullName>
    </submittedName>
</protein>
<gene>
    <name evidence="1" type="ORF">PHYBLDRAFT_148927</name>
</gene>
<sequence>MAKNDDQIYIHYGRPNSKDQNSNLGYSVFTIRLHNENFVFLPVRQSKPAIMDPISVQCYSVLAVKGNEQEPVPLLSMPMIPNPSPIQSDRATIKDSISIQYDSVFTAQVEEQGFLLHPRLQVYNSLLAFA</sequence>
<dbReference type="InParanoid" id="A0A167LGB2"/>
<dbReference type="Proteomes" id="UP000077315">
    <property type="component" value="Unassembled WGS sequence"/>
</dbReference>
<dbReference type="RefSeq" id="XP_018288429.1">
    <property type="nucleotide sequence ID" value="XM_018432179.1"/>
</dbReference>
<proteinExistence type="predicted"/>
<name>A0A167LGB2_PHYB8</name>
<organism evidence="1 2">
    <name type="scientific">Phycomyces blakesleeanus (strain ATCC 8743b / DSM 1359 / FGSC 10004 / NBRC 33097 / NRRL 1555)</name>
    <dbReference type="NCBI Taxonomy" id="763407"/>
    <lineage>
        <taxon>Eukaryota</taxon>
        <taxon>Fungi</taxon>
        <taxon>Fungi incertae sedis</taxon>
        <taxon>Mucoromycota</taxon>
        <taxon>Mucoromycotina</taxon>
        <taxon>Mucoromycetes</taxon>
        <taxon>Mucorales</taxon>
        <taxon>Phycomycetaceae</taxon>
        <taxon>Phycomyces</taxon>
    </lineage>
</organism>
<dbReference type="GeneID" id="28993085"/>
<dbReference type="VEuPathDB" id="FungiDB:PHYBLDRAFT_148927"/>
<evidence type="ECO:0000313" key="2">
    <source>
        <dbReference type="Proteomes" id="UP000077315"/>
    </source>
</evidence>
<evidence type="ECO:0000313" key="1">
    <source>
        <dbReference type="EMBL" id="OAD70389.1"/>
    </source>
</evidence>
<keyword evidence="2" id="KW-1185">Reference proteome</keyword>